<dbReference type="AlphaFoldDB" id="A0A0C3BKS7"/>
<dbReference type="HOGENOM" id="CLU_597220_0_0_1"/>
<keyword evidence="6" id="KW-1185">Reference proteome</keyword>
<evidence type="ECO:0000313" key="6">
    <source>
        <dbReference type="Proteomes" id="UP000053424"/>
    </source>
</evidence>
<protein>
    <recommendedName>
        <fullName evidence="4">TEA domain-containing protein</fullName>
    </recommendedName>
</protein>
<dbReference type="Proteomes" id="UP000053424">
    <property type="component" value="Unassembled WGS sequence"/>
</dbReference>
<dbReference type="Pfam" id="PF01285">
    <property type="entry name" value="TEA"/>
    <property type="match status" value="1"/>
</dbReference>
<sequence>MHSLSSAERTGRKSHKKMPKVRGKDGVKEAVWPPELEEALLEGLRTYRPISKSGRPLLRFTKRNCFIAKYIKDHTNQSRTAKQVGSRLQQITESCKDEEIIHLITNRDLHLHSLPENQASGDAPEINDIPYSSFSSNVLSVSPTPINTPALSASSTISDLDPSEGWPPRFRTDKISLLMSLNPLDENGNIPQPLGLGLDAEIADNGTNLILTIDHMRRNDPGRLLSIPTHSLFDRAPELSISSTVLAPGLSYMFSFSVYFDGEFIHSETGELIAVKEKYPSEVCTLKTTLLVNHSWKEIIRSTEIERYTIVLDITDTHLCRRRNLFSVDITLKLPSDVDTTDPSPTAFYPSVFEGQHISHDFPELSVTPSSTLSAFTLQSHADFQNGSGMPSWNVPNCFVPTPNFVPYASFCDDQYMGIPEPIFPPPYPFPQM</sequence>
<feature type="domain" description="TEA" evidence="4">
    <location>
        <begin position="25"/>
        <end position="98"/>
    </location>
</feature>
<dbReference type="GO" id="GO:0003700">
    <property type="term" value="F:DNA-binding transcription factor activity"/>
    <property type="evidence" value="ECO:0007669"/>
    <property type="project" value="InterPro"/>
</dbReference>
<dbReference type="InterPro" id="IPR038096">
    <property type="entry name" value="TEA/ATTS_sf"/>
</dbReference>
<feature type="region of interest" description="Disordered" evidence="3">
    <location>
        <begin position="1"/>
        <end position="26"/>
    </location>
</feature>
<reference evidence="6" key="2">
    <citation type="submission" date="2015-01" db="EMBL/GenBank/DDBJ databases">
        <title>Evolutionary Origins and Diversification of the Mycorrhizal Mutualists.</title>
        <authorList>
            <consortium name="DOE Joint Genome Institute"/>
            <consortium name="Mycorrhizal Genomics Consortium"/>
            <person name="Kohler A."/>
            <person name="Kuo A."/>
            <person name="Nagy L.G."/>
            <person name="Floudas D."/>
            <person name="Copeland A."/>
            <person name="Barry K.W."/>
            <person name="Cichocki N."/>
            <person name="Veneault-Fourrey C."/>
            <person name="LaButti K."/>
            <person name="Lindquist E.A."/>
            <person name="Lipzen A."/>
            <person name="Lundell T."/>
            <person name="Morin E."/>
            <person name="Murat C."/>
            <person name="Riley R."/>
            <person name="Ohm R."/>
            <person name="Sun H."/>
            <person name="Tunlid A."/>
            <person name="Henrissat B."/>
            <person name="Grigoriev I.V."/>
            <person name="Hibbett D.S."/>
            <person name="Martin F."/>
        </authorList>
    </citation>
    <scope>NUCLEOTIDE SEQUENCE [LARGE SCALE GENOMIC DNA]</scope>
    <source>
        <strain evidence="6">h7</strain>
    </source>
</reference>
<dbReference type="Gene3D" id="6.10.20.40">
    <property type="entry name" value="TEA/ATTS domain"/>
    <property type="match status" value="1"/>
</dbReference>
<proteinExistence type="inferred from homology"/>
<organism evidence="5 6">
    <name type="scientific">Hebeloma cylindrosporum</name>
    <dbReference type="NCBI Taxonomy" id="76867"/>
    <lineage>
        <taxon>Eukaryota</taxon>
        <taxon>Fungi</taxon>
        <taxon>Dikarya</taxon>
        <taxon>Basidiomycota</taxon>
        <taxon>Agaricomycotina</taxon>
        <taxon>Agaricomycetes</taxon>
        <taxon>Agaricomycetidae</taxon>
        <taxon>Agaricales</taxon>
        <taxon>Agaricineae</taxon>
        <taxon>Hymenogastraceae</taxon>
        <taxon>Hebeloma</taxon>
    </lineage>
</organism>
<dbReference type="EMBL" id="KN831798">
    <property type="protein sequence ID" value="KIM37320.1"/>
    <property type="molecule type" value="Genomic_DNA"/>
</dbReference>
<evidence type="ECO:0000256" key="1">
    <source>
        <dbReference type="ARBA" id="ARBA00008421"/>
    </source>
</evidence>
<comment type="similarity">
    <text evidence="1">Belongs to the TEC1 family.</text>
</comment>
<dbReference type="PRINTS" id="PR00065">
    <property type="entry name" value="TEADOMAIN"/>
</dbReference>
<dbReference type="InterPro" id="IPR000818">
    <property type="entry name" value="TEA/ATTS_dom"/>
</dbReference>
<dbReference type="PROSITE" id="PS51088">
    <property type="entry name" value="TEA_2"/>
    <property type="match status" value="1"/>
</dbReference>
<evidence type="ECO:0000256" key="3">
    <source>
        <dbReference type="SAM" id="MobiDB-lite"/>
    </source>
</evidence>
<evidence type="ECO:0000259" key="4">
    <source>
        <dbReference type="PROSITE" id="PS51088"/>
    </source>
</evidence>
<accession>A0A0C3BKS7</accession>
<gene>
    <name evidence="5" type="ORF">M413DRAFT_31030</name>
</gene>
<dbReference type="OrthoDB" id="10006572at2759"/>
<evidence type="ECO:0000256" key="2">
    <source>
        <dbReference type="PROSITE-ProRule" id="PRU00505"/>
    </source>
</evidence>
<evidence type="ECO:0000313" key="5">
    <source>
        <dbReference type="EMBL" id="KIM37320.1"/>
    </source>
</evidence>
<feature type="DNA-binding region" description="TEA" evidence="2">
    <location>
        <begin position="25"/>
        <end position="98"/>
    </location>
</feature>
<dbReference type="SMART" id="SM00426">
    <property type="entry name" value="TEA"/>
    <property type="match status" value="1"/>
</dbReference>
<reference evidence="5 6" key="1">
    <citation type="submission" date="2014-04" db="EMBL/GenBank/DDBJ databases">
        <authorList>
            <consortium name="DOE Joint Genome Institute"/>
            <person name="Kuo A."/>
            <person name="Gay G."/>
            <person name="Dore J."/>
            <person name="Kohler A."/>
            <person name="Nagy L.G."/>
            <person name="Floudas D."/>
            <person name="Copeland A."/>
            <person name="Barry K.W."/>
            <person name="Cichocki N."/>
            <person name="Veneault-Fourrey C."/>
            <person name="LaButti K."/>
            <person name="Lindquist E.A."/>
            <person name="Lipzen A."/>
            <person name="Lundell T."/>
            <person name="Morin E."/>
            <person name="Murat C."/>
            <person name="Sun H."/>
            <person name="Tunlid A."/>
            <person name="Henrissat B."/>
            <person name="Grigoriev I.V."/>
            <person name="Hibbett D.S."/>
            <person name="Martin F."/>
            <person name="Nordberg H.P."/>
            <person name="Cantor M.N."/>
            <person name="Hua S.X."/>
        </authorList>
    </citation>
    <scope>NUCLEOTIDE SEQUENCE [LARGE SCALE GENOMIC DNA]</scope>
    <source>
        <strain evidence="6">h7</strain>
    </source>
</reference>
<feature type="compositionally biased region" description="Basic residues" evidence="3">
    <location>
        <begin position="12"/>
        <end position="21"/>
    </location>
</feature>
<name>A0A0C3BKS7_HEBCY</name>